<evidence type="ECO:0000313" key="3">
    <source>
        <dbReference type="EMBL" id="MCS0592101.1"/>
    </source>
</evidence>
<comment type="caution">
    <text evidence="3">The sequence shown here is derived from an EMBL/GenBank/DDBJ whole genome shotgun (WGS) entry which is preliminary data.</text>
</comment>
<evidence type="ECO:0000313" key="4">
    <source>
        <dbReference type="Proteomes" id="UP001205560"/>
    </source>
</evidence>
<dbReference type="GO" id="GO:0016746">
    <property type="term" value="F:acyltransferase activity"/>
    <property type="evidence" value="ECO:0007669"/>
    <property type="project" value="UniProtKB-KW"/>
</dbReference>
<keyword evidence="3" id="KW-0012">Acyltransferase</keyword>
<feature type="transmembrane region" description="Helical" evidence="1">
    <location>
        <begin position="63"/>
        <end position="91"/>
    </location>
</feature>
<feature type="transmembrane region" description="Helical" evidence="1">
    <location>
        <begin position="21"/>
        <end position="43"/>
    </location>
</feature>
<feature type="transmembrane region" description="Helical" evidence="1">
    <location>
        <begin position="270"/>
        <end position="287"/>
    </location>
</feature>
<evidence type="ECO:0000259" key="2">
    <source>
        <dbReference type="Pfam" id="PF01757"/>
    </source>
</evidence>
<proteinExistence type="predicted"/>
<accession>A0ABT2AD23</accession>
<dbReference type="PANTHER" id="PTHR23028">
    <property type="entry name" value="ACETYLTRANSFERASE"/>
    <property type="match status" value="1"/>
</dbReference>
<feature type="transmembrane region" description="Helical" evidence="1">
    <location>
        <begin position="347"/>
        <end position="368"/>
    </location>
</feature>
<feature type="transmembrane region" description="Helical" evidence="1">
    <location>
        <begin position="203"/>
        <end position="229"/>
    </location>
</feature>
<protein>
    <submittedName>
        <fullName evidence="3">Acyltransferase</fullName>
    </submittedName>
</protein>
<dbReference type="Proteomes" id="UP001205560">
    <property type="component" value="Unassembled WGS sequence"/>
</dbReference>
<feature type="transmembrane region" description="Helical" evidence="1">
    <location>
        <begin position="149"/>
        <end position="166"/>
    </location>
</feature>
<feature type="transmembrane region" description="Helical" evidence="1">
    <location>
        <begin position="307"/>
        <end position="327"/>
    </location>
</feature>
<keyword evidence="1" id="KW-0812">Transmembrane</keyword>
<feature type="transmembrane region" description="Helical" evidence="1">
    <location>
        <begin position="178"/>
        <end position="197"/>
    </location>
</feature>
<feature type="transmembrane region" description="Helical" evidence="1">
    <location>
        <begin position="111"/>
        <end position="129"/>
    </location>
</feature>
<feature type="domain" description="Acyltransferase 3" evidence="2">
    <location>
        <begin position="27"/>
        <end position="357"/>
    </location>
</feature>
<keyword evidence="1" id="KW-1133">Transmembrane helix</keyword>
<dbReference type="Pfam" id="PF01757">
    <property type="entry name" value="Acyl_transf_3"/>
    <property type="match status" value="1"/>
</dbReference>
<keyword evidence="4" id="KW-1185">Reference proteome</keyword>
<name>A0ABT2AD23_9BURK</name>
<gene>
    <name evidence="3" type="ORF">NX782_23210</name>
</gene>
<keyword evidence="1" id="KW-0472">Membrane</keyword>
<sequence>MSSTILPKIQWQRQSQLDSKSVHSLLISLMRGLAALQVAAAHLRSEMFPGLKGMVDPPLYYQLLAFATGFAHQAVVVFFLISGWLVGGSLLNRIGQPGAILSYAIDRATRLWTVLVPALCFMLAVGILINDADPAKADFAAANEYSAASFAGNLLGLQTVLVKNFGGNYALWSLANETWYYIQFPLLLFVFMGRSRLGQLAAASALVLMAGALPETITLYFALWLLGALFSRVRIECSNSLRVVLMLTGFSFSVYFRIHGSNDDLTFDSFLQDLVYSLPLLIILSSLQRPLLLRSSFNQGLAKLAHWLSEFSFTLYVIHIPTIKLLRYLGQEQFGRSRLAVDAPLDYVIYAGMLLALLGTAYLSYRLFEAHTFRLRRAIKNAVQPQRHRPAIVSASAE</sequence>
<organism evidence="3 4">
    <name type="scientific">Massilia norwichensis</name>
    <dbReference type="NCBI Taxonomy" id="1442366"/>
    <lineage>
        <taxon>Bacteria</taxon>
        <taxon>Pseudomonadati</taxon>
        <taxon>Pseudomonadota</taxon>
        <taxon>Betaproteobacteria</taxon>
        <taxon>Burkholderiales</taxon>
        <taxon>Oxalobacteraceae</taxon>
        <taxon>Telluria group</taxon>
        <taxon>Massilia</taxon>
    </lineage>
</organism>
<feature type="transmembrane region" description="Helical" evidence="1">
    <location>
        <begin position="241"/>
        <end position="258"/>
    </location>
</feature>
<dbReference type="InterPro" id="IPR002656">
    <property type="entry name" value="Acyl_transf_3_dom"/>
</dbReference>
<dbReference type="EMBL" id="JANUGX010000036">
    <property type="protein sequence ID" value="MCS0592101.1"/>
    <property type="molecule type" value="Genomic_DNA"/>
</dbReference>
<evidence type="ECO:0000256" key="1">
    <source>
        <dbReference type="SAM" id="Phobius"/>
    </source>
</evidence>
<reference evidence="3 4" key="1">
    <citation type="submission" date="2022-08" db="EMBL/GenBank/DDBJ databases">
        <title>Reclassification of Massilia species as members of the genera Telluria, Duganella, Pseudoduganella, Mokoshia gen. nov. and Zemynaea gen. nov. using orthogonal and non-orthogonal genome-based approaches.</title>
        <authorList>
            <person name="Bowman J.P."/>
        </authorList>
    </citation>
    <scope>NUCLEOTIDE SEQUENCE [LARGE SCALE GENOMIC DNA]</scope>
    <source>
        <strain evidence="3 4">LMG 28164</strain>
    </source>
</reference>
<keyword evidence="3" id="KW-0808">Transferase</keyword>
<dbReference type="RefSeq" id="WP_258847868.1">
    <property type="nucleotide sequence ID" value="NZ_JANUGX010000036.1"/>
</dbReference>
<dbReference type="InterPro" id="IPR050879">
    <property type="entry name" value="Acyltransferase_3"/>
</dbReference>
<dbReference type="PANTHER" id="PTHR23028:SF53">
    <property type="entry name" value="ACYL_TRANSF_3 DOMAIN-CONTAINING PROTEIN"/>
    <property type="match status" value="1"/>
</dbReference>